<gene>
    <name evidence="4" type="primary">LOC121139734</name>
    <name evidence="3" type="synonym">LOC110340064</name>
</gene>
<evidence type="ECO:0000313" key="3">
    <source>
        <dbReference type="RefSeq" id="XP_040599645.1"/>
    </source>
</evidence>
<proteinExistence type="predicted"/>
<reference evidence="3 4" key="1">
    <citation type="submission" date="2025-05" db="UniProtKB">
        <authorList>
            <consortium name="RefSeq"/>
        </authorList>
    </citation>
    <scope>IDENTIFICATION</scope>
    <source>
        <tissue evidence="3 4">Liver</tissue>
    </source>
</reference>
<evidence type="ECO:0000313" key="2">
    <source>
        <dbReference type="Proteomes" id="UP000886700"/>
    </source>
</evidence>
<name>A0ABM2XD36_MESAU</name>
<dbReference type="Proteomes" id="UP000886700">
    <property type="component" value="Unplaced"/>
</dbReference>
<keyword evidence="2" id="KW-1185">Reference proteome</keyword>
<accession>A0ABM2XD36</accession>
<dbReference type="RefSeq" id="XP_040599645.1">
    <property type="nucleotide sequence ID" value="XM_040743711.1"/>
</dbReference>
<sequence>MMLSKILVICILCALGMAFSRVDRDPYCEEVMNSSVETKELLEKLIAFLKSQMIAPPPIERVVEPVLPDDTDNHSVTDFNCPKDCTSDPEVCDKSIQISVSSPEAEIVPNSFLEEATEIPGSIPSFPDRAVKVSFAVTIIVVSSTF</sequence>
<dbReference type="GeneID" id="121139734"/>
<organism evidence="2 4">
    <name type="scientific">Mesocricetus auratus</name>
    <name type="common">Golden hamster</name>
    <dbReference type="NCBI Taxonomy" id="10036"/>
    <lineage>
        <taxon>Eukaryota</taxon>
        <taxon>Metazoa</taxon>
        <taxon>Chordata</taxon>
        <taxon>Craniata</taxon>
        <taxon>Vertebrata</taxon>
        <taxon>Euteleostomi</taxon>
        <taxon>Mammalia</taxon>
        <taxon>Eutheria</taxon>
        <taxon>Euarchontoglires</taxon>
        <taxon>Glires</taxon>
        <taxon>Rodentia</taxon>
        <taxon>Myomorpha</taxon>
        <taxon>Muroidea</taxon>
        <taxon>Cricetidae</taxon>
        <taxon>Cricetinae</taxon>
        <taxon>Mesocricetus</taxon>
    </lineage>
</organism>
<feature type="chain" id="PRO_5045024002" evidence="1">
    <location>
        <begin position="19"/>
        <end position="146"/>
    </location>
</feature>
<keyword evidence="1" id="KW-0732">Signal</keyword>
<feature type="signal peptide" evidence="1">
    <location>
        <begin position="1"/>
        <end position="18"/>
    </location>
</feature>
<protein>
    <submittedName>
        <fullName evidence="3">Kidney androgen-regulated protein isoform X1</fullName>
    </submittedName>
    <submittedName>
        <fullName evidence="4">Kidney androgen-regulated protein-like isoform X1</fullName>
    </submittedName>
</protein>
<evidence type="ECO:0000313" key="4">
    <source>
        <dbReference type="RefSeq" id="XP_040599648.1"/>
    </source>
</evidence>
<dbReference type="RefSeq" id="XP_040599648.1">
    <property type="nucleotide sequence ID" value="XM_040743714.1"/>
</dbReference>
<evidence type="ECO:0000256" key="1">
    <source>
        <dbReference type="SAM" id="SignalP"/>
    </source>
</evidence>